<dbReference type="SUPFAM" id="SSF63829">
    <property type="entry name" value="Calcium-dependent phosphotriesterase"/>
    <property type="match status" value="2"/>
</dbReference>
<dbReference type="SUPFAM" id="SSF50998">
    <property type="entry name" value="Quinoprotein alcohol dehydrogenase-like"/>
    <property type="match status" value="1"/>
</dbReference>
<keyword evidence="3" id="KW-1185">Reference proteome</keyword>
<dbReference type="Gene3D" id="2.130.10.10">
    <property type="entry name" value="YVTN repeat-like/Quinoprotein amine dehydrogenase"/>
    <property type="match status" value="1"/>
</dbReference>
<dbReference type="EMBL" id="QXED01000001">
    <property type="protein sequence ID" value="RIV27748.1"/>
    <property type="molecule type" value="Genomic_DNA"/>
</dbReference>
<dbReference type="InterPro" id="IPR015943">
    <property type="entry name" value="WD40/YVTN_repeat-like_dom_sf"/>
</dbReference>
<accession>A0A418MJT1</accession>
<protein>
    <submittedName>
        <fullName evidence="2">T9SS C-terminal target domain-containing protein</fullName>
    </submittedName>
</protein>
<organism evidence="2 3">
    <name type="scientific">Fibrisoma montanum</name>
    <dbReference type="NCBI Taxonomy" id="2305895"/>
    <lineage>
        <taxon>Bacteria</taxon>
        <taxon>Pseudomonadati</taxon>
        <taxon>Bacteroidota</taxon>
        <taxon>Cytophagia</taxon>
        <taxon>Cytophagales</taxon>
        <taxon>Spirosomataceae</taxon>
        <taxon>Fibrisoma</taxon>
    </lineage>
</organism>
<feature type="domain" description="PorZ N-terminal beta-propeller" evidence="1">
    <location>
        <begin position="54"/>
        <end position="226"/>
    </location>
</feature>
<dbReference type="OrthoDB" id="9807410at2"/>
<dbReference type="RefSeq" id="WP_119666586.1">
    <property type="nucleotide sequence ID" value="NZ_QXED01000001.1"/>
</dbReference>
<dbReference type="Pfam" id="PF21544">
    <property type="entry name" value="PorZ_N_b_propeller"/>
    <property type="match status" value="1"/>
</dbReference>
<sequence length="745" mass="79152">MNDNGALVISRRAGWLGALLSFIVHTVSLAQIGTWQTHVSYRSAQSVAIVGGKVYAASLNGFFYYDKASGGATTLTKQSGLSDVGISRIIYLNEQQRLLIAYRNGNLDFLSLSETGEPGDVKNVNTIAVAQQLPTARSINHINRVGNTAYLSTDFGVVVLDLTRDEIRDTYFSRTANGQPEPIYQTAATTDSLYALVGLPGGGTSDLGMRAVRLAPAVNLADPANWRSIPRPGPLTLSIVSNQGRLFATASQQGIFERQAGRWTLTQALTDTTILQFAGPDGLLLVTDNGVRLLNGTTLTSPLLSAFPREAVADGANRVWVADLQNGLLDGQNGTFTPIGPEGPSQDQFAGLYAYPQTLVALPSATQVFSAEAFSVANGRWQGLTISGFPSRFTSAAYIPAEQRVYFGSNGRGLWSQAEGEPLTPVPLPASIGNTINSLSADVNGDLWITTSATSTLRNVLHVRRADGQFNSFNIGSQLIEQVVVADNGYVWMRLSSFSGILVFDPATNRTRFLDSGPGTGNLPSSGVRSIAKDRDGAIWVGTDLGVTVFDNPSAVLDGRVDANPPILNRRRLLANEPITSLVVDGGNRKWIGTQNGLYRVSPDGSQLLETFTVATSPLPSNAIRALAIEPVSGGLFVATDQGLISYRGTATEPAEQLSGLTIFPNPVRPDFGGTVGINGLTDNATVKIVDAGGQLVYETRSEGGTASWNLRDYRGRSAQTGIYLVIVVGRDGVEGVAGKLAVVR</sequence>
<dbReference type="Pfam" id="PF07494">
    <property type="entry name" value="Reg_prop"/>
    <property type="match status" value="1"/>
</dbReference>
<evidence type="ECO:0000313" key="2">
    <source>
        <dbReference type="EMBL" id="RIV27748.1"/>
    </source>
</evidence>
<dbReference type="Proteomes" id="UP000283523">
    <property type="component" value="Unassembled WGS sequence"/>
</dbReference>
<dbReference type="InterPro" id="IPR011047">
    <property type="entry name" value="Quinoprotein_ADH-like_sf"/>
</dbReference>
<dbReference type="InterPro" id="IPR026444">
    <property type="entry name" value="Secre_tail"/>
</dbReference>
<evidence type="ECO:0000313" key="3">
    <source>
        <dbReference type="Proteomes" id="UP000283523"/>
    </source>
</evidence>
<dbReference type="InterPro" id="IPR011110">
    <property type="entry name" value="Reg_prop"/>
</dbReference>
<evidence type="ECO:0000259" key="1">
    <source>
        <dbReference type="Pfam" id="PF21544"/>
    </source>
</evidence>
<proteinExistence type="predicted"/>
<name>A0A418MJT1_9BACT</name>
<dbReference type="AlphaFoldDB" id="A0A418MJT1"/>
<gene>
    <name evidence="2" type="ORF">DYU11_05460</name>
</gene>
<dbReference type="InterPro" id="IPR048954">
    <property type="entry name" value="PorZ_N"/>
</dbReference>
<comment type="caution">
    <text evidence="2">The sequence shown here is derived from an EMBL/GenBank/DDBJ whole genome shotgun (WGS) entry which is preliminary data.</text>
</comment>
<dbReference type="NCBIfam" id="TIGR04183">
    <property type="entry name" value="Por_Secre_tail"/>
    <property type="match status" value="1"/>
</dbReference>
<reference evidence="2 3" key="1">
    <citation type="submission" date="2018-08" db="EMBL/GenBank/DDBJ databases">
        <title>Fibrisoma montanum sp. nov., isolated from Danxia mountain soil.</title>
        <authorList>
            <person name="Huang Y."/>
        </authorList>
    </citation>
    <scope>NUCLEOTIDE SEQUENCE [LARGE SCALE GENOMIC DNA]</scope>
    <source>
        <strain evidence="2 3">HYT19</strain>
    </source>
</reference>